<evidence type="ECO:0000313" key="2">
    <source>
        <dbReference type="Proteomes" id="UP000194003"/>
    </source>
</evidence>
<proteinExistence type="predicted"/>
<reference evidence="1 2" key="1">
    <citation type="journal article" date="2016" name="BMC Genomics">
        <title>Combined genomic and structural analyses of a cultured magnetotactic bacterium reveals its niche adaptation to a dynamic environment.</title>
        <authorList>
            <person name="Araujo A.C."/>
            <person name="Morillo V."/>
            <person name="Cypriano J."/>
            <person name="Teixeira L.C."/>
            <person name="Leao P."/>
            <person name="Lyra S."/>
            <person name="Almeida L.G."/>
            <person name="Bazylinski D.A."/>
            <person name="Vasconcellos A.T."/>
            <person name="Abreu F."/>
            <person name="Lins U."/>
        </authorList>
    </citation>
    <scope>NUCLEOTIDE SEQUENCE [LARGE SCALE GENOMIC DNA]</scope>
    <source>
        <strain evidence="1 2">IT-1</strain>
    </source>
</reference>
<dbReference type="Proteomes" id="UP000194003">
    <property type="component" value="Unassembled WGS sequence"/>
</dbReference>
<accession>A0A1Y2K0H3</accession>
<organism evidence="1 2">
    <name type="scientific">Magnetofaba australis IT-1</name>
    <dbReference type="NCBI Taxonomy" id="1434232"/>
    <lineage>
        <taxon>Bacteria</taxon>
        <taxon>Pseudomonadati</taxon>
        <taxon>Pseudomonadota</taxon>
        <taxon>Magnetococcia</taxon>
        <taxon>Magnetococcales</taxon>
        <taxon>Magnetococcaceae</taxon>
        <taxon>Magnetofaba</taxon>
    </lineage>
</organism>
<gene>
    <name evidence="1" type="ORF">MAIT1_01522</name>
</gene>
<name>A0A1Y2K0H3_9PROT</name>
<comment type="caution">
    <text evidence="1">The sequence shown here is derived from an EMBL/GenBank/DDBJ whole genome shotgun (WGS) entry which is preliminary data.</text>
</comment>
<keyword evidence="2" id="KW-1185">Reference proteome</keyword>
<dbReference type="EMBL" id="LVJN01000020">
    <property type="protein sequence ID" value="OSM01530.1"/>
    <property type="molecule type" value="Genomic_DNA"/>
</dbReference>
<protein>
    <submittedName>
        <fullName evidence="1">Uncharacterized protein</fullName>
    </submittedName>
</protein>
<sequence>MAPVDEDLQQTVDEIRDDSLFEVGTVHAWSFPPQQAEAAAHQAWERMASVFTDTEMKMLEGLFYASAINGTERDASVDFSNPEFAYRAHVTRMRRELENTRSQIKPGDYIQRHMLLEAFEAALGEAGAN</sequence>
<evidence type="ECO:0000313" key="1">
    <source>
        <dbReference type="EMBL" id="OSM01530.1"/>
    </source>
</evidence>
<dbReference type="AlphaFoldDB" id="A0A1Y2K0H3"/>